<keyword evidence="3" id="KW-1185">Reference proteome</keyword>
<reference evidence="2" key="1">
    <citation type="submission" date="2020-09" db="EMBL/GenBank/DDBJ databases">
        <authorList>
            <person name="Kikuchi T."/>
        </authorList>
    </citation>
    <scope>NUCLEOTIDE SEQUENCE</scope>
    <source>
        <strain evidence="2">Ka4C1</strain>
    </source>
</reference>
<dbReference type="Proteomes" id="UP000582659">
    <property type="component" value="Unassembled WGS sequence"/>
</dbReference>
<organism evidence="2 3">
    <name type="scientific">Bursaphelenchus xylophilus</name>
    <name type="common">Pinewood nematode worm</name>
    <name type="synonym">Aphelenchoides xylophilus</name>
    <dbReference type="NCBI Taxonomy" id="6326"/>
    <lineage>
        <taxon>Eukaryota</taxon>
        <taxon>Metazoa</taxon>
        <taxon>Ecdysozoa</taxon>
        <taxon>Nematoda</taxon>
        <taxon>Chromadorea</taxon>
        <taxon>Rhabditida</taxon>
        <taxon>Tylenchina</taxon>
        <taxon>Tylenchomorpha</taxon>
        <taxon>Aphelenchoidea</taxon>
        <taxon>Aphelenchoididae</taxon>
        <taxon>Bursaphelenchus</taxon>
    </lineage>
</organism>
<proteinExistence type="predicted"/>
<dbReference type="AlphaFoldDB" id="A0A811K6J3"/>
<comment type="caution">
    <text evidence="2">The sequence shown here is derived from an EMBL/GenBank/DDBJ whole genome shotgun (WGS) entry which is preliminary data.</text>
</comment>
<gene>
    <name evidence="2" type="ORF">BXYJ_LOCUS2049</name>
</gene>
<dbReference type="EMBL" id="CAJFCV020000001">
    <property type="protein sequence ID" value="CAG9086803.1"/>
    <property type="molecule type" value="Genomic_DNA"/>
</dbReference>
<name>A0A811K6J3_BURXY</name>
<accession>A0A811K6J3</accession>
<sequence>MTEYKTLHGPIIFDQYEKNQCQVQEGIKQRWSTLAPRMSPGGLRKIKKGAHLLFPALVWTFLVEPEHPGPPLHSGGLLENHGCSARPDKMEISPNRSGHPRP</sequence>
<feature type="region of interest" description="Disordered" evidence="1">
    <location>
        <begin position="72"/>
        <end position="102"/>
    </location>
</feature>
<evidence type="ECO:0000313" key="3">
    <source>
        <dbReference type="Proteomes" id="UP000659654"/>
    </source>
</evidence>
<dbReference type="Proteomes" id="UP000659654">
    <property type="component" value="Unassembled WGS sequence"/>
</dbReference>
<dbReference type="EMBL" id="CAJFDI010000001">
    <property type="protein sequence ID" value="CAD5210679.1"/>
    <property type="molecule type" value="Genomic_DNA"/>
</dbReference>
<evidence type="ECO:0000256" key="1">
    <source>
        <dbReference type="SAM" id="MobiDB-lite"/>
    </source>
</evidence>
<protein>
    <submittedName>
        <fullName evidence="2">(pine wood nematode) hypothetical protein</fullName>
    </submittedName>
</protein>
<evidence type="ECO:0000313" key="2">
    <source>
        <dbReference type="EMBL" id="CAD5210679.1"/>
    </source>
</evidence>